<proteinExistence type="predicted"/>
<name>A0A0A8ZTG6_ARUDO</name>
<reference evidence="1" key="2">
    <citation type="journal article" date="2015" name="Data Brief">
        <title>Shoot transcriptome of the giant reed, Arundo donax.</title>
        <authorList>
            <person name="Barrero R.A."/>
            <person name="Guerrero F.D."/>
            <person name="Moolhuijzen P."/>
            <person name="Goolsby J.A."/>
            <person name="Tidwell J."/>
            <person name="Bellgard S.E."/>
            <person name="Bellgard M.I."/>
        </authorList>
    </citation>
    <scope>NUCLEOTIDE SEQUENCE</scope>
    <source>
        <tissue evidence="1">Shoot tissue taken approximately 20 cm above the soil surface</tissue>
    </source>
</reference>
<evidence type="ECO:0000313" key="1">
    <source>
        <dbReference type="EMBL" id="JAD42694.1"/>
    </source>
</evidence>
<dbReference type="AlphaFoldDB" id="A0A0A8ZTG6"/>
<protein>
    <submittedName>
        <fullName evidence="1">Uncharacterized protein</fullName>
    </submittedName>
</protein>
<organism evidence="1">
    <name type="scientific">Arundo donax</name>
    <name type="common">Giant reed</name>
    <name type="synonym">Donax arundinaceus</name>
    <dbReference type="NCBI Taxonomy" id="35708"/>
    <lineage>
        <taxon>Eukaryota</taxon>
        <taxon>Viridiplantae</taxon>
        <taxon>Streptophyta</taxon>
        <taxon>Embryophyta</taxon>
        <taxon>Tracheophyta</taxon>
        <taxon>Spermatophyta</taxon>
        <taxon>Magnoliopsida</taxon>
        <taxon>Liliopsida</taxon>
        <taxon>Poales</taxon>
        <taxon>Poaceae</taxon>
        <taxon>PACMAD clade</taxon>
        <taxon>Arundinoideae</taxon>
        <taxon>Arundineae</taxon>
        <taxon>Arundo</taxon>
    </lineage>
</organism>
<accession>A0A0A8ZTG6</accession>
<sequence>MGEVVRVLEGLQELDMPPVPRLLAAITECSNVAST</sequence>
<reference evidence="1" key="1">
    <citation type="submission" date="2014-09" db="EMBL/GenBank/DDBJ databases">
        <authorList>
            <person name="Magalhaes I.L.F."/>
            <person name="Oliveira U."/>
            <person name="Santos F.R."/>
            <person name="Vidigal T.H.D.A."/>
            <person name="Brescovit A.D."/>
            <person name="Santos A.J."/>
        </authorList>
    </citation>
    <scope>NUCLEOTIDE SEQUENCE</scope>
    <source>
        <tissue evidence="1">Shoot tissue taken approximately 20 cm above the soil surface</tissue>
    </source>
</reference>
<dbReference type="EMBL" id="GBRH01255201">
    <property type="protein sequence ID" value="JAD42694.1"/>
    <property type="molecule type" value="Transcribed_RNA"/>
</dbReference>